<dbReference type="RefSeq" id="WP_072696291.1">
    <property type="nucleotide sequence ID" value="NZ_FRDI01000003.1"/>
</dbReference>
<dbReference type="AlphaFoldDB" id="A0A1M7S8J2"/>
<evidence type="ECO:0000256" key="7">
    <source>
        <dbReference type="RuleBase" id="RU003820"/>
    </source>
</evidence>
<name>A0A1M7S8J2_9BACT</name>
<evidence type="ECO:0000259" key="8">
    <source>
        <dbReference type="PROSITE" id="PS50903"/>
    </source>
</evidence>
<dbReference type="CDD" id="cd00730">
    <property type="entry name" value="rubredoxin"/>
    <property type="match status" value="1"/>
</dbReference>
<dbReference type="PANTHER" id="PTHR47627">
    <property type="entry name" value="RUBREDOXIN"/>
    <property type="match status" value="1"/>
</dbReference>
<dbReference type="InterPro" id="IPR018527">
    <property type="entry name" value="Rubredoxin_Fe_BS"/>
</dbReference>
<dbReference type="Gene3D" id="2.20.28.10">
    <property type="match status" value="1"/>
</dbReference>
<evidence type="ECO:0000256" key="3">
    <source>
        <dbReference type="ARBA" id="ARBA00022448"/>
    </source>
</evidence>
<dbReference type="GO" id="GO:0009055">
    <property type="term" value="F:electron transfer activity"/>
    <property type="evidence" value="ECO:0007669"/>
    <property type="project" value="TreeGrafter"/>
</dbReference>
<evidence type="ECO:0000313" key="10">
    <source>
        <dbReference type="Proteomes" id="UP000186469"/>
    </source>
</evidence>
<organism evidence="9 10">
    <name type="scientific">Desulfovibrio litoralis DSM 11393</name>
    <dbReference type="NCBI Taxonomy" id="1121455"/>
    <lineage>
        <taxon>Bacteria</taxon>
        <taxon>Pseudomonadati</taxon>
        <taxon>Thermodesulfobacteriota</taxon>
        <taxon>Desulfovibrionia</taxon>
        <taxon>Desulfovibrionales</taxon>
        <taxon>Desulfovibrionaceae</taxon>
        <taxon>Desulfovibrio</taxon>
    </lineage>
</organism>
<dbReference type="Proteomes" id="UP000186469">
    <property type="component" value="Unassembled WGS sequence"/>
</dbReference>
<comment type="cofactor">
    <cofactor evidence="1 7">
        <name>Fe(3+)</name>
        <dbReference type="ChEBI" id="CHEBI:29034"/>
    </cofactor>
</comment>
<dbReference type="PANTHER" id="PTHR47627:SF1">
    <property type="entry name" value="RUBREDOXIN-1-RELATED"/>
    <property type="match status" value="1"/>
</dbReference>
<dbReference type="PRINTS" id="PR00163">
    <property type="entry name" value="RUBREDOXIN"/>
</dbReference>
<accession>A0A1M7S8J2</accession>
<reference evidence="9 10" key="1">
    <citation type="submission" date="2016-12" db="EMBL/GenBank/DDBJ databases">
        <authorList>
            <person name="Song W.-J."/>
            <person name="Kurnit D.M."/>
        </authorList>
    </citation>
    <scope>NUCLEOTIDE SEQUENCE [LARGE SCALE GENOMIC DNA]</scope>
    <source>
        <strain evidence="9 10">DSM 11393</strain>
    </source>
</reference>
<dbReference type="GO" id="GO:0043448">
    <property type="term" value="P:alkane catabolic process"/>
    <property type="evidence" value="ECO:0007669"/>
    <property type="project" value="TreeGrafter"/>
</dbReference>
<dbReference type="PROSITE" id="PS00202">
    <property type="entry name" value="RUBREDOXIN"/>
    <property type="match status" value="1"/>
</dbReference>
<evidence type="ECO:0000256" key="4">
    <source>
        <dbReference type="ARBA" id="ARBA00022723"/>
    </source>
</evidence>
<sequence>MATDPKKLRYCPVANCGYFYDPERGDRKGKIPKGVEFDDLPETWVCPVCGASKKLFEQRYF</sequence>
<dbReference type="SUPFAM" id="SSF57802">
    <property type="entry name" value="Rubredoxin-like"/>
    <property type="match status" value="1"/>
</dbReference>
<keyword evidence="4 7" id="KW-0479">Metal-binding</keyword>
<proteinExistence type="inferred from homology"/>
<evidence type="ECO:0000256" key="6">
    <source>
        <dbReference type="ARBA" id="ARBA00023004"/>
    </source>
</evidence>
<keyword evidence="3" id="KW-0813">Transport</keyword>
<evidence type="ECO:0000256" key="2">
    <source>
        <dbReference type="ARBA" id="ARBA00002360"/>
    </source>
</evidence>
<keyword evidence="5 7" id="KW-0249">Electron transport</keyword>
<protein>
    <recommendedName>
        <fullName evidence="7">Rubredoxin</fullName>
    </recommendedName>
</protein>
<gene>
    <name evidence="9" type="ORF">SAMN02745728_00589</name>
</gene>
<keyword evidence="10" id="KW-1185">Reference proteome</keyword>
<evidence type="ECO:0000313" key="9">
    <source>
        <dbReference type="EMBL" id="SHN54811.1"/>
    </source>
</evidence>
<dbReference type="InterPro" id="IPR024934">
    <property type="entry name" value="Rubredoxin-like_dom"/>
</dbReference>
<dbReference type="InterPro" id="IPR024935">
    <property type="entry name" value="Rubredoxin_dom"/>
</dbReference>
<evidence type="ECO:0000256" key="1">
    <source>
        <dbReference type="ARBA" id="ARBA00001965"/>
    </source>
</evidence>
<dbReference type="InterPro" id="IPR050526">
    <property type="entry name" value="Rubredoxin_ET"/>
</dbReference>
<dbReference type="PROSITE" id="PS50903">
    <property type="entry name" value="RUBREDOXIN_LIKE"/>
    <property type="match status" value="1"/>
</dbReference>
<comment type="function">
    <text evidence="2">Rubredoxin is a small nonheme, iron protein lacking acid-labile sulfide. Its single Fe, chelated to 4 Cys, functions as an electron acceptor and may also stabilize the conformation of the molecule.</text>
</comment>
<dbReference type="Pfam" id="PF00301">
    <property type="entry name" value="Rubredoxin"/>
    <property type="match status" value="1"/>
</dbReference>
<comment type="similarity">
    <text evidence="7">Belongs to the rubredoxin family.</text>
</comment>
<dbReference type="GO" id="GO:0005506">
    <property type="term" value="F:iron ion binding"/>
    <property type="evidence" value="ECO:0007669"/>
    <property type="project" value="UniProtKB-UniRule"/>
</dbReference>
<feature type="domain" description="Rubredoxin-like" evidence="8">
    <location>
        <begin position="16"/>
        <end position="59"/>
    </location>
</feature>
<dbReference type="EMBL" id="FRDI01000003">
    <property type="protein sequence ID" value="SHN54811.1"/>
    <property type="molecule type" value="Genomic_DNA"/>
</dbReference>
<dbReference type="STRING" id="1121455.SAMN02745728_00589"/>
<keyword evidence="6 7" id="KW-0408">Iron</keyword>
<dbReference type="OrthoDB" id="9802447at2"/>
<evidence type="ECO:0000256" key="5">
    <source>
        <dbReference type="ARBA" id="ARBA00022982"/>
    </source>
</evidence>